<dbReference type="PROSITE" id="PS50405">
    <property type="entry name" value="GST_CTER"/>
    <property type="match status" value="1"/>
</dbReference>
<evidence type="ECO:0000313" key="4">
    <source>
        <dbReference type="Proteomes" id="UP001529369"/>
    </source>
</evidence>
<dbReference type="SFLD" id="SFLDS00019">
    <property type="entry name" value="Glutathione_Transferase_(cytos"/>
    <property type="match status" value="1"/>
</dbReference>
<reference evidence="4" key="1">
    <citation type="journal article" date="2019" name="Int. J. Syst. Evol. Microbiol.">
        <title>The Global Catalogue of Microorganisms (GCM) 10K type strain sequencing project: providing services to taxonomists for standard genome sequencing and annotation.</title>
        <authorList>
            <consortium name="The Broad Institute Genomics Platform"/>
            <consortium name="The Broad Institute Genome Sequencing Center for Infectious Disease"/>
            <person name="Wu L."/>
            <person name="Ma J."/>
        </authorList>
    </citation>
    <scope>NUCLEOTIDE SEQUENCE [LARGE SCALE GENOMIC DNA]</scope>
    <source>
        <strain evidence="4">CECT 7131</strain>
    </source>
</reference>
<dbReference type="Proteomes" id="UP001529369">
    <property type="component" value="Unassembled WGS sequence"/>
</dbReference>
<dbReference type="PROSITE" id="PS50404">
    <property type="entry name" value="GST_NTER"/>
    <property type="match status" value="1"/>
</dbReference>
<dbReference type="CDD" id="cd03189">
    <property type="entry name" value="GST_C_GTT1_like"/>
    <property type="match status" value="1"/>
</dbReference>
<feature type="domain" description="GST C-terminal" evidence="2">
    <location>
        <begin position="87"/>
        <end position="209"/>
    </location>
</feature>
<dbReference type="Gene3D" id="3.40.30.10">
    <property type="entry name" value="Glutaredoxin"/>
    <property type="match status" value="1"/>
</dbReference>
<accession>A0ABT8A4L8</accession>
<proteinExistence type="predicted"/>
<keyword evidence="4" id="KW-1185">Reference proteome</keyword>
<dbReference type="RefSeq" id="WP_290316538.1">
    <property type="nucleotide sequence ID" value="NZ_JAUFPN010000109.1"/>
</dbReference>
<dbReference type="SUPFAM" id="SSF47616">
    <property type="entry name" value="GST C-terminal domain-like"/>
    <property type="match status" value="1"/>
</dbReference>
<dbReference type="Gene3D" id="1.20.1050.10">
    <property type="match status" value="1"/>
</dbReference>
<dbReference type="PANTHER" id="PTHR44051">
    <property type="entry name" value="GLUTATHIONE S-TRANSFERASE-RELATED"/>
    <property type="match status" value="1"/>
</dbReference>
<dbReference type="PANTHER" id="PTHR44051:SF9">
    <property type="entry name" value="GLUTATHIONE S-TRANSFERASE 1"/>
    <property type="match status" value="1"/>
</dbReference>
<evidence type="ECO:0000313" key="3">
    <source>
        <dbReference type="EMBL" id="MDN3564732.1"/>
    </source>
</evidence>
<dbReference type="Pfam" id="PF13409">
    <property type="entry name" value="GST_N_2"/>
    <property type="match status" value="1"/>
</dbReference>
<dbReference type="InterPro" id="IPR010987">
    <property type="entry name" value="Glutathione-S-Trfase_C-like"/>
</dbReference>
<feature type="domain" description="GST N-terminal" evidence="1">
    <location>
        <begin position="1"/>
        <end position="81"/>
    </location>
</feature>
<evidence type="ECO:0000259" key="2">
    <source>
        <dbReference type="PROSITE" id="PS50405"/>
    </source>
</evidence>
<dbReference type="InterPro" id="IPR040079">
    <property type="entry name" value="Glutathione_S-Trfase"/>
</dbReference>
<dbReference type="EMBL" id="JAUFPN010000109">
    <property type="protein sequence ID" value="MDN3564732.1"/>
    <property type="molecule type" value="Genomic_DNA"/>
</dbReference>
<dbReference type="InterPro" id="IPR004045">
    <property type="entry name" value="Glutathione_S-Trfase_N"/>
</dbReference>
<dbReference type="SFLD" id="SFLDG00358">
    <property type="entry name" value="Main_(cytGST)"/>
    <property type="match status" value="1"/>
</dbReference>
<gene>
    <name evidence="3" type="ORF">QWZ14_10180</name>
</gene>
<dbReference type="InterPro" id="IPR036282">
    <property type="entry name" value="Glutathione-S-Trfase_C_sf"/>
</dbReference>
<protein>
    <submittedName>
        <fullName evidence="3">Glutathione S-transferase</fullName>
    </submittedName>
</protein>
<name>A0ABT8A4L8_9PROT</name>
<dbReference type="Pfam" id="PF13410">
    <property type="entry name" value="GST_C_2"/>
    <property type="match status" value="1"/>
</dbReference>
<dbReference type="SFLD" id="SFLDG01150">
    <property type="entry name" value="Main.1:_Beta-like"/>
    <property type="match status" value="1"/>
</dbReference>
<dbReference type="CDD" id="cd03046">
    <property type="entry name" value="GST_N_GTT1_like"/>
    <property type="match status" value="1"/>
</dbReference>
<dbReference type="SUPFAM" id="SSF52833">
    <property type="entry name" value="Thioredoxin-like"/>
    <property type="match status" value="1"/>
</dbReference>
<comment type="caution">
    <text evidence="3">The sequence shown here is derived from an EMBL/GenBank/DDBJ whole genome shotgun (WGS) entry which is preliminary data.</text>
</comment>
<dbReference type="InterPro" id="IPR036249">
    <property type="entry name" value="Thioredoxin-like_sf"/>
</dbReference>
<sequence length="209" mass="23192">MIQVHHLNNSRSQRILWLLEELGLPYEVIRYERDPATMLAPPELKRIHPLGKSPVLVEDGEVLAESAAIAEYLLERHGAGRLAPAPGSPGYRRFRAWMHFAEGSAMTPLLVKLYLLRVGEAAAPVLARIDGNLAAMLDYLEAEVAREGWFAGPDFTAADVMMSFPLEAATQRGGLDESRPALFGLLRRLQSRPAYRRALERGGPYAYAT</sequence>
<organism evidence="3 4">
    <name type="scientific">Paeniroseomonas aquatica</name>
    <dbReference type="NCBI Taxonomy" id="373043"/>
    <lineage>
        <taxon>Bacteria</taxon>
        <taxon>Pseudomonadati</taxon>
        <taxon>Pseudomonadota</taxon>
        <taxon>Alphaproteobacteria</taxon>
        <taxon>Acetobacterales</taxon>
        <taxon>Acetobacteraceae</taxon>
        <taxon>Paeniroseomonas</taxon>
    </lineage>
</organism>
<evidence type="ECO:0000259" key="1">
    <source>
        <dbReference type="PROSITE" id="PS50404"/>
    </source>
</evidence>